<dbReference type="SFLD" id="SFLDS00029">
    <property type="entry name" value="Radical_SAM"/>
    <property type="match status" value="1"/>
</dbReference>
<evidence type="ECO:0000256" key="1">
    <source>
        <dbReference type="ARBA" id="ARBA00022723"/>
    </source>
</evidence>
<dbReference type="EMBL" id="DSGT01000007">
    <property type="protein sequence ID" value="HEW53007.1"/>
    <property type="molecule type" value="Genomic_DNA"/>
</dbReference>
<dbReference type="PANTHER" id="PTHR43432:SF4">
    <property type="entry name" value="RADICAL SAM CORE DOMAIN-CONTAINING PROTEIN"/>
    <property type="match status" value="1"/>
</dbReference>
<organism evidence="4">
    <name type="scientific">Ignisphaera aggregans</name>
    <dbReference type="NCBI Taxonomy" id="334771"/>
    <lineage>
        <taxon>Archaea</taxon>
        <taxon>Thermoproteota</taxon>
        <taxon>Thermoprotei</taxon>
        <taxon>Desulfurococcales</taxon>
        <taxon>Desulfurococcaceae</taxon>
        <taxon>Ignisphaera</taxon>
    </lineage>
</organism>
<keyword evidence="2" id="KW-0408">Iron</keyword>
<keyword evidence="1" id="KW-0479">Metal-binding</keyword>
<evidence type="ECO:0000256" key="2">
    <source>
        <dbReference type="ARBA" id="ARBA00023004"/>
    </source>
</evidence>
<keyword evidence="3" id="KW-0411">Iron-sulfur</keyword>
<dbReference type="AlphaFoldDB" id="A0A7C2VM30"/>
<dbReference type="InterPro" id="IPR007197">
    <property type="entry name" value="rSAM"/>
</dbReference>
<dbReference type="GO" id="GO:0051536">
    <property type="term" value="F:iron-sulfur cluster binding"/>
    <property type="evidence" value="ECO:0007669"/>
    <property type="project" value="UniProtKB-KW"/>
</dbReference>
<dbReference type="InterPro" id="IPR040086">
    <property type="entry name" value="MJ0683-like"/>
</dbReference>
<reference evidence="4" key="1">
    <citation type="journal article" date="2020" name="mSystems">
        <title>Genome- and Community-Level Interaction Insights into Carbon Utilization and Element Cycling Functions of Hydrothermarchaeota in Hydrothermal Sediment.</title>
        <authorList>
            <person name="Zhou Z."/>
            <person name="Liu Y."/>
            <person name="Xu W."/>
            <person name="Pan J."/>
            <person name="Luo Z.H."/>
            <person name="Li M."/>
        </authorList>
    </citation>
    <scope>NUCLEOTIDE SEQUENCE [LARGE SCALE GENOMIC DNA]</scope>
    <source>
        <strain evidence="4">SpSt-16</strain>
    </source>
</reference>
<dbReference type="GO" id="GO:0046872">
    <property type="term" value="F:metal ion binding"/>
    <property type="evidence" value="ECO:0007669"/>
    <property type="project" value="UniProtKB-KW"/>
</dbReference>
<dbReference type="InterPro" id="IPR058240">
    <property type="entry name" value="rSAM_sf"/>
</dbReference>
<dbReference type="SUPFAM" id="SSF102114">
    <property type="entry name" value="Radical SAM enzymes"/>
    <property type="match status" value="1"/>
</dbReference>
<name>A0A7C2VM30_9CREN</name>
<gene>
    <name evidence="4" type="ORF">ENO77_02390</name>
</gene>
<comment type="caution">
    <text evidence="4">The sequence shown here is derived from an EMBL/GenBank/DDBJ whole genome shotgun (WGS) entry which is preliminary data.</text>
</comment>
<dbReference type="Gene3D" id="3.80.30.30">
    <property type="match status" value="1"/>
</dbReference>
<evidence type="ECO:0000256" key="3">
    <source>
        <dbReference type="ARBA" id="ARBA00023014"/>
    </source>
</evidence>
<proteinExistence type="predicted"/>
<sequence>MGRILQLIEEKIKTSRQIEKLLNRQSLDRAIADHHSRRKPRPCGITIHTGIGCSLRCAYCYIYDMGFPAQVKPYPLSGLELTYALSRNPYVLPKRTFAAYGSVTEPFLQETREKALEFIGTVFRWLRLPSQVSTKTIIDETLARELAQAEPRISILISLTTIRMATALEPLAPSPVERIKGVKTATSYGIATYIFIRPIIPGVTNKELEALVELAAEAGARGIVLGSLRITKSIVQRIASKGIPVHEILSRAPGTPDKYRQIPIQVDDIIKKAESIALDYGIKVFRTACMANVDSHGEFCFMCSLGPCGRKDRSDTIEYNDIAEYLEHLGLKARSIDMDSNIIKIEICDAEKKYEISKAMEVLKQATRRRILLFRSR</sequence>
<dbReference type="PANTHER" id="PTHR43432">
    <property type="entry name" value="SLR0285 PROTEIN"/>
    <property type="match status" value="1"/>
</dbReference>
<protein>
    <submittedName>
        <fullName evidence="4">Radical SAM protein</fullName>
    </submittedName>
</protein>
<evidence type="ECO:0000313" key="4">
    <source>
        <dbReference type="EMBL" id="HEW53007.1"/>
    </source>
</evidence>
<accession>A0A7C2VM30</accession>
<dbReference type="GO" id="GO:0003824">
    <property type="term" value="F:catalytic activity"/>
    <property type="evidence" value="ECO:0007669"/>
    <property type="project" value="InterPro"/>
</dbReference>